<proteinExistence type="predicted"/>
<evidence type="ECO:0000313" key="4">
    <source>
        <dbReference type="Proteomes" id="UP000676336"/>
    </source>
</evidence>
<reference evidence="3" key="1">
    <citation type="submission" date="2021-02" db="EMBL/GenBank/DDBJ databases">
        <authorList>
            <person name="Nowell W R."/>
        </authorList>
    </citation>
    <scope>NUCLEOTIDE SEQUENCE</scope>
</reference>
<protein>
    <recommendedName>
        <fullName evidence="2">Cadherin domain-containing protein</fullName>
    </recommendedName>
</protein>
<evidence type="ECO:0000313" key="3">
    <source>
        <dbReference type="EMBL" id="CAF4820178.1"/>
    </source>
</evidence>
<accession>A0A8S3BCP8</accession>
<dbReference type="SUPFAM" id="SSF49313">
    <property type="entry name" value="Cadherin-like"/>
    <property type="match status" value="1"/>
</dbReference>
<evidence type="ECO:0000259" key="2">
    <source>
        <dbReference type="PROSITE" id="PS50268"/>
    </source>
</evidence>
<dbReference type="GO" id="GO:0016020">
    <property type="term" value="C:membrane"/>
    <property type="evidence" value="ECO:0007669"/>
    <property type="project" value="InterPro"/>
</dbReference>
<dbReference type="InterPro" id="IPR015919">
    <property type="entry name" value="Cadherin-like_sf"/>
</dbReference>
<keyword evidence="1" id="KW-0106">Calcium</keyword>
<dbReference type="EMBL" id="CAJOBI010153270">
    <property type="protein sequence ID" value="CAF4820178.1"/>
    <property type="molecule type" value="Genomic_DNA"/>
</dbReference>
<sequence length="80" mass="9380">KTYSLPHATDADGDLITYSLYLHNWNEPTGLFELDANNNNNLLLKPLKKFDREQQHLYLLRLRAENKDQRDVSIDIIVII</sequence>
<dbReference type="InterPro" id="IPR002126">
    <property type="entry name" value="Cadherin-like_dom"/>
</dbReference>
<feature type="non-terminal residue" evidence="3">
    <location>
        <position position="80"/>
    </location>
</feature>
<feature type="domain" description="Cadherin" evidence="2">
    <location>
        <begin position="8"/>
        <end position="78"/>
    </location>
</feature>
<evidence type="ECO:0000256" key="1">
    <source>
        <dbReference type="PROSITE-ProRule" id="PRU00043"/>
    </source>
</evidence>
<dbReference type="PROSITE" id="PS50268">
    <property type="entry name" value="CADHERIN_2"/>
    <property type="match status" value="1"/>
</dbReference>
<organism evidence="3 4">
    <name type="scientific">Rotaria magnacalcarata</name>
    <dbReference type="NCBI Taxonomy" id="392030"/>
    <lineage>
        <taxon>Eukaryota</taxon>
        <taxon>Metazoa</taxon>
        <taxon>Spiralia</taxon>
        <taxon>Gnathifera</taxon>
        <taxon>Rotifera</taxon>
        <taxon>Eurotatoria</taxon>
        <taxon>Bdelloidea</taxon>
        <taxon>Philodinida</taxon>
        <taxon>Philodinidae</taxon>
        <taxon>Rotaria</taxon>
    </lineage>
</organism>
<comment type="caution">
    <text evidence="3">The sequence shown here is derived from an EMBL/GenBank/DDBJ whole genome shotgun (WGS) entry which is preliminary data.</text>
</comment>
<dbReference type="AlphaFoldDB" id="A0A8S3BCP8"/>
<feature type="non-terminal residue" evidence="3">
    <location>
        <position position="1"/>
    </location>
</feature>
<dbReference type="GO" id="GO:0007156">
    <property type="term" value="P:homophilic cell adhesion via plasma membrane adhesion molecules"/>
    <property type="evidence" value="ECO:0007669"/>
    <property type="project" value="InterPro"/>
</dbReference>
<dbReference type="GO" id="GO:0005509">
    <property type="term" value="F:calcium ion binding"/>
    <property type="evidence" value="ECO:0007669"/>
    <property type="project" value="UniProtKB-UniRule"/>
</dbReference>
<dbReference type="Proteomes" id="UP000676336">
    <property type="component" value="Unassembled WGS sequence"/>
</dbReference>
<dbReference type="Gene3D" id="2.60.40.60">
    <property type="entry name" value="Cadherins"/>
    <property type="match status" value="1"/>
</dbReference>
<name>A0A8S3BCP8_9BILA</name>
<gene>
    <name evidence="3" type="ORF">SMN809_LOCUS48008</name>
</gene>